<proteinExistence type="predicted"/>
<protein>
    <submittedName>
        <fullName evidence="1">Uncharacterized protein</fullName>
    </submittedName>
</protein>
<comment type="caution">
    <text evidence="1">The sequence shown here is derived from an EMBL/GenBank/DDBJ whole genome shotgun (WGS) entry which is preliminary data.</text>
</comment>
<gene>
    <name evidence="1" type="ORF">SDC9_175392</name>
</gene>
<dbReference type="AlphaFoldDB" id="A0A645GM11"/>
<reference evidence="1" key="1">
    <citation type="submission" date="2019-08" db="EMBL/GenBank/DDBJ databases">
        <authorList>
            <person name="Kucharzyk K."/>
            <person name="Murdoch R.W."/>
            <person name="Higgins S."/>
            <person name="Loffler F."/>
        </authorList>
    </citation>
    <scope>NUCLEOTIDE SEQUENCE</scope>
</reference>
<name>A0A645GM11_9ZZZZ</name>
<evidence type="ECO:0000313" key="1">
    <source>
        <dbReference type="EMBL" id="MPN27958.1"/>
    </source>
</evidence>
<sequence length="51" mass="5528">MELYSKSSLSKTLVVGINKSQLSAVSVKNKSKHTLNSISSMAFSNFFNCGN</sequence>
<dbReference type="EMBL" id="VSSQ01078034">
    <property type="protein sequence ID" value="MPN27958.1"/>
    <property type="molecule type" value="Genomic_DNA"/>
</dbReference>
<organism evidence="1">
    <name type="scientific">bioreactor metagenome</name>
    <dbReference type="NCBI Taxonomy" id="1076179"/>
    <lineage>
        <taxon>unclassified sequences</taxon>
        <taxon>metagenomes</taxon>
        <taxon>ecological metagenomes</taxon>
    </lineage>
</organism>
<accession>A0A645GM11</accession>